<accession>A0A8H7DYN2</accession>
<dbReference type="PRINTS" id="PR00081">
    <property type="entry name" value="GDHRDH"/>
</dbReference>
<protein>
    <recommendedName>
        <fullName evidence="5">NAD(P)-binding protein</fullName>
    </recommendedName>
</protein>
<dbReference type="PANTHER" id="PTHR24321">
    <property type="entry name" value="DEHYDROGENASES, SHORT CHAIN"/>
    <property type="match status" value="1"/>
</dbReference>
<dbReference type="CDD" id="cd05233">
    <property type="entry name" value="SDR_c"/>
    <property type="match status" value="1"/>
</dbReference>
<keyword evidence="4" id="KW-1185">Reference proteome</keyword>
<evidence type="ECO:0000313" key="3">
    <source>
        <dbReference type="EMBL" id="KAF7502872.1"/>
    </source>
</evidence>
<evidence type="ECO:0000313" key="4">
    <source>
        <dbReference type="Proteomes" id="UP000606974"/>
    </source>
</evidence>
<dbReference type="Gene3D" id="3.40.50.720">
    <property type="entry name" value="NAD(P)-binding Rossmann-like Domain"/>
    <property type="match status" value="1"/>
</dbReference>
<dbReference type="InterPro" id="IPR002347">
    <property type="entry name" value="SDR_fam"/>
</dbReference>
<keyword evidence="2" id="KW-0560">Oxidoreductase</keyword>
<dbReference type="SUPFAM" id="SSF51735">
    <property type="entry name" value="NAD(P)-binding Rossmann-fold domains"/>
    <property type="match status" value="1"/>
</dbReference>
<dbReference type="PANTHER" id="PTHR24321:SF8">
    <property type="entry name" value="ESTRADIOL 17-BETA-DEHYDROGENASE 8-RELATED"/>
    <property type="match status" value="1"/>
</dbReference>
<name>A0A8H7DYN2_9EURO</name>
<comment type="similarity">
    <text evidence="1">Belongs to the short-chain dehydrogenases/reductases (SDR) family.</text>
</comment>
<dbReference type="Pfam" id="PF13561">
    <property type="entry name" value="adh_short_C2"/>
    <property type="match status" value="1"/>
</dbReference>
<evidence type="ECO:0000256" key="1">
    <source>
        <dbReference type="ARBA" id="ARBA00006484"/>
    </source>
</evidence>
<evidence type="ECO:0000256" key="2">
    <source>
        <dbReference type="ARBA" id="ARBA00023002"/>
    </source>
</evidence>
<dbReference type="AlphaFoldDB" id="A0A8H7DYN2"/>
<dbReference type="Proteomes" id="UP000606974">
    <property type="component" value="Unassembled WGS sequence"/>
</dbReference>
<gene>
    <name evidence="3" type="ORF">GJ744_004967</name>
</gene>
<evidence type="ECO:0008006" key="5">
    <source>
        <dbReference type="Google" id="ProtNLM"/>
    </source>
</evidence>
<dbReference type="GO" id="GO:0016491">
    <property type="term" value="F:oxidoreductase activity"/>
    <property type="evidence" value="ECO:0007669"/>
    <property type="project" value="UniProtKB-KW"/>
</dbReference>
<dbReference type="InterPro" id="IPR036291">
    <property type="entry name" value="NAD(P)-bd_dom_sf"/>
</dbReference>
<proteinExistence type="inferred from homology"/>
<dbReference type="OrthoDB" id="10253736at2759"/>
<comment type="caution">
    <text evidence="3">The sequence shown here is derived from an EMBL/GenBank/DDBJ whole genome shotgun (WGS) entry which is preliminary data.</text>
</comment>
<sequence>MDLPDLSLGLHGTHVLVTGGAGYIGSATVKTFLAAGAIVSALDINDEKMKAFPHHPNLFWHRVDMTSEGGLESAFETVRQQHGVVQVCVALASVDYSYLAHHASLADMPLAQWRETMRVNVEGTFLTARTWLRQLKAHATTAGATATARNLSLIIIGSEAAETGVTGNADYGSGKAAVQIGLVQSLKKDVVKIHPRARVNAIAPGAVDTPQFRKECEEDPDEMWRAAQATTALGAPVALDAVARSVVFLASENWSGNVTGQVLSVDSGKQGKVHWMPGEVG</sequence>
<reference evidence="3" key="1">
    <citation type="submission" date="2020-02" db="EMBL/GenBank/DDBJ databases">
        <authorList>
            <person name="Palmer J.M."/>
        </authorList>
    </citation>
    <scope>NUCLEOTIDE SEQUENCE</scope>
    <source>
        <strain evidence="3">EPUS1.4</strain>
        <tissue evidence="3">Thallus</tissue>
    </source>
</reference>
<dbReference type="EMBL" id="JAACFV010000212">
    <property type="protein sequence ID" value="KAF7502872.1"/>
    <property type="molecule type" value="Genomic_DNA"/>
</dbReference>
<organism evidence="3 4">
    <name type="scientific">Endocarpon pusillum</name>
    <dbReference type="NCBI Taxonomy" id="364733"/>
    <lineage>
        <taxon>Eukaryota</taxon>
        <taxon>Fungi</taxon>
        <taxon>Dikarya</taxon>
        <taxon>Ascomycota</taxon>
        <taxon>Pezizomycotina</taxon>
        <taxon>Eurotiomycetes</taxon>
        <taxon>Chaetothyriomycetidae</taxon>
        <taxon>Verrucariales</taxon>
        <taxon>Verrucariaceae</taxon>
        <taxon>Endocarpon</taxon>
    </lineage>
</organism>